<accession>A0A397VUP2</accession>
<evidence type="ECO:0000313" key="2">
    <source>
        <dbReference type="EMBL" id="RIB25462.1"/>
    </source>
</evidence>
<protein>
    <submittedName>
        <fullName evidence="2">Uncharacterized protein</fullName>
    </submittedName>
</protein>
<keyword evidence="1" id="KW-0732">Signal</keyword>
<gene>
    <name evidence="2" type="ORF">C2G38_2067363</name>
</gene>
<keyword evidence="3" id="KW-1185">Reference proteome</keyword>
<feature type="chain" id="PRO_5017426891" evidence="1">
    <location>
        <begin position="25"/>
        <end position="162"/>
    </location>
</feature>
<name>A0A397VUP2_9GLOM</name>
<dbReference type="EMBL" id="QKWP01000174">
    <property type="protein sequence ID" value="RIB25462.1"/>
    <property type="molecule type" value="Genomic_DNA"/>
</dbReference>
<organism evidence="2 3">
    <name type="scientific">Gigaspora rosea</name>
    <dbReference type="NCBI Taxonomy" id="44941"/>
    <lineage>
        <taxon>Eukaryota</taxon>
        <taxon>Fungi</taxon>
        <taxon>Fungi incertae sedis</taxon>
        <taxon>Mucoromycota</taxon>
        <taxon>Glomeromycotina</taxon>
        <taxon>Glomeromycetes</taxon>
        <taxon>Diversisporales</taxon>
        <taxon>Gigasporaceae</taxon>
        <taxon>Gigaspora</taxon>
    </lineage>
</organism>
<evidence type="ECO:0000256" key="1">
    <source>
        <dbReference type="SAM" id="SignalP"/>
    </source>
</evidence>
<comment type="caution">
    <text evidence="2">The sequence shown here is derived from an EMBL/GenBank/DDBJ whole genome shotgun (WGS) entry which is preliminary data.</text>
</comment>
<dbReference type="AlphaFoldDB" id="A0A397VUP2"/>
<dbReference type="Proteomes" id="UP000266673">
    <property type="component" value="Unassembled WGS sequence"/>
</dbReference>
<feature type="signal peptide" evidence="1">
    <location>
        <begin position="1"/>
        <end position="24"/>
    </location>
</feature>
<proteinExistence type="predicted"/>
<dbReference type="OrthoDB" id="2400775at2759"/>
<reference evidence="2 3" key="1">
    <citation type="submission" date="2018-06" db="EMBL/GenBank/DDBJ databases">
        <title>Comparative genomics reveals the genomic features of Rhizophagus irregularis, R. cerebriforme, R. diaphanum and Gigaspora rosea, and their symbiotic lifestyle signature.</title>
        <authorList>
            <person name="Morin E."/>
            <person name="San Clemente H."/>
            <person name="Chen E.C.H."/>
            <person name="De La Providencia I."/>
            <person name="Hainaut M."/>
            <person name="Kuo A."/>
            <person name="Kohler A."/>
            <person name="Murat C."/>
            <person name="Tang N."/>
            <person name="Roy S."/>
            <person name="Loubradou J."/>
            <person name="Henrissat B."/>
            <person name="Grigoriev I.V."/>
            <person name="Corradi N."/>
            <person name="Roux C."/>
            <person name="Martin F.M."/>
        </authorList>
    </citation>
    <scope>NUCLEOTIDE SEQUENCE [LARGE SCALE GENOMIC DNA]</scope>
    <source>
        <strain evidence="2 3">DAOM 194757</strain>
    </source>
</reference>
<sequence length="162" mass="17888">MNKKFVYFALTLILFCVSIKESKSGIIPQSNVFTFLKRDTAAKMLVANAVFNNADSVMGAMTFEEQDYSGITYVYGSFSKGYEDCYKVVLKDNGVTVIDLTKDLNITVTTGGATNPFWATIDFNLRKFLSYDKRKRQSGGQTADILNGRQTVSSAPITALPS</sequence>
<evidence type="ECO:0000313" key="3">
    <source>
        <dbReference type="Proteomes" id="UP000266673"/>
    </source>
</evidence>